<feature type="compositionally biased region" description="Low complexity" evidence="2">
    <location>
        <begin position="293"/>
        <end position="306"/>
    </location>
</feature>
<gene>
    <name evidence="3" type="ORF">chiPu_0017472</name>
</gene>
<dbReference type="PANTHER" id="PTHR45615">
    <property type="entry name" value="MYOSIN HEAVY CHAIN, NON-MUSCLE"/>
    <property type="match status" value="1"/>
</dbReference>
<dbReference type="EMBL" id="BEZZ01001294">
    <property type="protein sequence ID" value="GCC17170.1"/>
    <property type="molecule type" value="Genomic_DNA"/>
</dbReference>
<feature type="compositionally biased region" description="Polar residues" evidence="2">
    <location>
        <begin position="360"/>
        <end position="371"/>
    </location>
</feature>
<feature type="compositionally biased region" description="Acidic residues" evidence="2">
    <location>
        <begin position="263"/>
        <end position="275"/>
    </location>
</feature>
<feature type="compositionally biased region" description="Low complexity" evidence="2">
    <location>
        <begin position="313"/>
        <end position="326"/>
    </location>
</feature>
<evidence type="ECO:0000313" key="3">
    <source>
        <dbReference type="EMBL" id="GCC17170.1"/>
    </source>
</evidence>
<protein>
    <recommendedName>
        <fullName evidence="5">Myosin tail domain-containing protein</fullName>
    </recommendedName>
</protein>
<feature type="compositionally biased region" description="Polar residues" evidence="2">
    <location>
        <begin position="708"/>
        <end position="717"/>
    </location>
</feature>
<evidence type="ECO:0000256" key="1">
    <source>
        <dbReference type="SAM" id="Coils"/>
    </source>
</evidence>
<dbReference type="Gene3D" id="1.20.5.340">
    <property type="match status" value="1"/>
</dbReference>
<dbReference type="GO" id="GO:0032982">
    <property type="term" value="C:myosin filament"/>
    <property type="evidence" value="ECO:0007669"/>
    <property type="project" value="TreeGrafter"/>
</dbReference>
<keyword evidence="4" id="KW-1185">Reference proteome</keyword>
<dbReference type="GO" id="GO:0016461">
    <property type="term" value="C:unconventional myosin complex"/>
    <property type="evidence" value="ECO:0007669"/>
    <property type="project" value="TreeGrafter"/>
</dbReference>
<evidence type="ECO:0000313" key="4">
    <source>
        <dbReference type="Proteomes" id="UP000287033"/>
    </source>
</evidence>
<dbReference type="SUPFAM" id="SSF90257">
    <property type="entry name" value="Myosin rod fragments"/>
    <property type="match status" value="1"/>
</dbReference>
<name>A0A401RGB3_CHIPU</name>
<organism evidence="3 4">
    <name type="scientific">Chiloscyllium punctatum</name>
    <name type="common">Brownbanded bambooshark</name>
    <name type="synonym">Hemiscyllium punctatum</name>
    <dbReference type="NCBI Taxonomy" id="137246"/>
    <lineage>
        <taxon>Eukaryota</taxon>
        <taxon>Metazoa</taxon>
        <taxon>Chordata</taxon>
        <taxon>Craniata</taxon>
        <taxon>Vertebrata</taxon>
        <taxon>Chondrichthyes</taxon>
        <taxon>Elasmobranchii</taxon>
        <taxon>Galeomorphii</taxon>
        <taxon>Galeoidea</taxon>
        <taxon>Orectolobiformes</taxon>
        <taxon>Hemiscylliidae</taxon>
        <taxon>Chiloscyllium</taxon>
    </lineage>
</organism>
<evidence type="ECO:0000256" key="2">
    <source>
        <dbReference type="SAM" id="MobiDB-lite"/>
    </source>
</evidence>
<dbReference type="GO" id="GO:0005737">
    <property type="term" value="C:cytoplasm"/>
    <property type="evidence" value="ECO:0007669"/>
    <property type="project" value="TreeGrafter"/>
</dbReference>
<sequence length="748" mass="83825">MSFSLISWSLALRDIRGLGESVACCAETEKVYKSTLRELENLHVQLENTQRDKNTVDEQLYQLEHEKADLLKRLEEDQEDLNGLMKKHKDLIAQSSNDIAQIQELQGQLEEATKEKQSFEEKLQIAQKRIEYMEHSMVERGIVSRQEAIICDLESKLEFQRAQLKRFETLVLRLRDNMMKMGEELDQAAETEAREKETAKRVQQRMEEMKAEMDDLVEREQEASRRCMELTSRVESLMAMKQALQADLETSIKRIADLQTVLEEESSDESDDEAESVVMTPGADLERTDISDSRSSMGSLMSEELSVGTRSWLGLSTGGRSPTSGGSVAGSLSRTSAADSIGLHRSRIGRDSMDQDISRPGSSQSLRSFRSQEWVKSPDRTPVDRPASLSSWRSHPEEERSPSSSVALSEFVEELRRKRAGEREQGGLQIEDSSSLPIYQTAGISLLRKRPSIRDDDDPLLKFETLSLSENQSLPASYQAGPGLFRSASLRSLTPSSEVPEPLSTTKRNRCVSFENLTEPRIGASPIFQKPTFSVRDTTEATSARLKSPRKLLELSIEEDIDEVLGNQPIVFKSKRFSGLPSEGIEGENSNWKLPSLSYERKRDDDNDSDILPAIRRPPSANKTTPESERGSRSLTADFENLVSKDMTSLIPLKKIMAVRPCISKGDKDSLGNLSDSSSSSGSTVSYKSADSIKNRPGLRRPADERSSATSLENRAFNTEAEKRPEEESAAEDINSVMMKYLAKPDKE</sequence>
<evidence type="ECO:0008006" key="5">
    <source>
        <dbReference type="Google" id="ProtNLM"/>
    </source>
</evidence>
<dbReference type="OMA" id="AGARCHW"/>
<feature type="region of interest" description="Disordered" evidence="2">
    <location>
        <begin position="665"/>
        <end position="748"/>
    </location>
</feature>
<proteinExistence type="predicted"/>
<feature type="region of interest" description="Disordered" evidence="2">
    <location>
        <begin position="263"/>
        <end position="407"/>
    </location>
</feature>
<feature type="region of interest" description="Disordered" evidence="2">
    <location>
        <begin position="597"/>
        <end position="636"/>
    </location>
</feature>
<dbReference type="AlphaFoldDB" id="A0A401RGB3"/>
<feature type="compositionally biased region" description="Low complexity" evidence="2">
    <location>
        <begin position="671"/>
        <end position="683"/>
    </location>
</feature>
<dbReference type="STRING" id="137246.A0A401RGB3"/>
<keyword evidence="1" id="KW-0175">Coiled coil</keyword>
<feature type="coiled-coil region" evidence="1">
    <location>
        <begin position="29"/>
        <end position="247"/>
    </location>
</feature>
<dbReference type="GO" id="GO:0051015">
    <property type="term" value="F:actin filament binding"/>
    <property type="evidence" value="ECO:0007669"/>
    <property type="project" value="TreeGrafter"/>
</dbReference>
<feature type="compositionally biased region" description="Basic and acidic residues" evidence="2">
    <location>
        <begin position="348"/>
        <end position="357"/>
    </location>
</feature>
<dbReference type="OrthoDB" id="2505895at2759"/>
<accession>A0A401RGB3</accession>
<dbReference type="GO" id="GO:0031032">
    <property type="term" value="P:actomyosin structure organization"/>
    <property type="evidence" value="ECO:0007669"/>
    <property type="project" value="TreeGrafter"/>
</dbReference>
<dbReference type="Proteomes" id="UP000287033">
    <property type="component" value="Unassembled WGS sequence"/>
</dbReference>
<dbReference type="GO" id="GO:0016460">
    <property type="term" value="C:myosin II complex"/>
    <property type="evidence" value="ECO:0007669"/>
    <property type="project" value="TreeGrafter"/>
</dbReference>
<comment type="caution">
    <text evidence="3">The sequence shown here is derived from an EMBL/GenBank/DDBJ whole genome shotgun (WGS) entry which is preliminary data.</text>
</comment>
<reference evidence="3 4" key="1">
    <citation type="journal article" date="2018" name="Nat. Ecol. Evol.">
        <title>Shark genomes provide insights into elasmobranch evolution and the origin of vertebrates.</title>
        <authorList>
            <person name="Hara Y"/>
            <person name="Yamaguchi K"/>
            <person name="Onimaru K"/>
            <person name="Kadota M"/>
            <person name="Koyanagi M"/>
            <person name="Keeley SD"/>
            <person name="Tatsumi K"/>
            <person name="Tanaka K"/>
            <person name="Motone F"/>
            <person name="Kageyama Y"/>
            <person name="Nozu R"/>
            <person name="Adachi N"/>
            <person name="Nishimura O"/>
            <person name="Nakagawa R"/>
            <person name="Tanegashima C"/>
            <person name="Kiyatake I"/>
            <person name="Matsumoto R"/>
            <person name="Murakumo K"/>
            <person name="Nishida K"/>
            <person name="Terakita A"/>
            <person name="Kuratani S"/>
            <person name="Sato K"/>
            <person name="Hyodo S Kuraku.S."/>
        </authorList>
    </citation>
    <scope>NUCLEOTIDE SEQUENCE [LARGE SCALE GENOMIC DNA]</scope>
</reference>
<dbReference type="PANTHER" id="PTHR45615:SF8">
    <property type="entry name" value="UNCONVENTIONAL MYOSIN-XVIIIB"/>
    <property type="match status" value="1"/>
</dbReference>